<dbReference type="PANTHER" id="PTHR32060:SF30">
    <property type="entry name" value="CARBOXY-TERMINAL PROCESSING PROTEASE CTPA"/>
    <property type="match status" value="1"/>
</dbReference>
<sequence>MKTKLLLFLLFSLLLTTSKAQKRNLSKTQVEQDLEFLTTILNENASYVYLNDYDFQKDFENYLQTIHDSVPLENFGLFLTKSIGKIGDRHSYIKGFSIDSLFLPFMYAPLHQKVVVLDLNTNMALRILHPKFPYLKKIDGMPIEDFLKKIRPEDLMAPEETYFTRAVRDIRDIQKNYKLLGKTLPEEIKLRLTDATFQNDTTIIVSPVEKAVRFRPWDEEFGRNYILVKDEDYNNPEIIKPLFRIEDNIAYIKLPALPDEEEAPQLFEKVNTVMKSIKDKSRALIIDLRSNGGGTRDLMYEFAKYLVHPDSVYVINATKQRGPIPLPKDYKEGLNTRFLYAFSELNPIEQKRITAFLKTFKPRYVLDDSKYSEYYFGLFNGKKLTEPDFYYDKPVYILANEKTFSAASVFVAAFKGVPNVHIVGVTTDGSSGNSERFELPNSQLRGKISTMVSFQKDGKIFDGFGTEPDIKIERDIDQVLWKSDSQLEKVRILILNQK</sequence>
<dbReference type="RefSeq" id="WP_311502944.1">
    <property type="nucleotide sequence ID" value="NZ_JAVRHK010000005.1"/>
</dbReference>
<reference evidence="3 4" key="1">
    <citation type="submission" date="2023-09" db="EMBL/GenBank/DDBJ databases">
        <authorList>
            <person name="Rey-Velasco X."/>
        </authorList>
    </citation>
    <scope>NUCLEOTIDE SEQUENCE [LARGE SCALE GENOMIC DNA]</scope>
    <source>
        <strain evidence="3 4">F117</strain>
    </source>
</reference>
<dbReference type="InterPro" id="IPR029045">
    <property type="entry name" value="ClpP/crotonase-like_dom_sf"/>
</dbReference>
<dbReference type="EMBL" id="JAVRHK010000005">
    <property type="protein sequence ID" value="MDT0676598.1"/>
    <property type="molecule type" value="Genomic_DNA"/>
</dbReference>
<dbReference type="Pfam" id="PF03572">
    <property type="entry name" value="Peptidase_S41"/>
    <property type="match status" value="1"/>
</dbReference>
<dbReference type="PANTHER" id="PTHR32060">
    <property type="entry name" value="TAIL-SPECIFIC PROTEASE"/>
    <property type="match status" value="1"/>
</dbReference>
<dbReference type="SUPFAM" id="SSF52096">
    <property type="entry name" value="ClpP/crotonase"/>
    <property type="match status" value="1"/>
</dbReference>
<evidence type="ECO:0000259" key="2">
    <source>
        <dbReference type="SMART" id="SM00245"/>
    </source>
</evidence>
<keyword evidence="4" id="KW-1185">Reference proteome</keyword>
<feature type="chain" id="PRO_5046904654" evidence="1">
    <location>
        <begin position="21"/>
        <end position="498"/>
    </location>
</feature>
<dbReference type="Gene3D" id="3.90.226.10">
    <property type="entry name" value="2-enoyl-CoA Hydratase, Chain A, domain 1"/>
    <property type="match status" value="1"/>
</dbReference>
<evidence type="ECO:0000256" key="1">
    <source>
        <dbReference type="SAM" id="SignalP"/>
    </source>
</evidence>
<feature type="signal peptide" evidence="1">
    <location>
        <begin position="1"/>
        <end position="20"/>
    </location>
</feature>
<gene>
    <name evidence="3" type="ORF">RM539_08400</name>
</gene>
<feature type="domain" description="Tail specific protease" evidence="2">
    <location>
        <begin position="235"/>
        <end position="473"/>
    </location>
</feature>
<dbReference type="InterPro" id="IPR005151">
    <property type="entry name" value="Tail-specific_protease"/>
</dbReference>
<organism evidence="3 4">
    <name type="scientific">Autumnicola musiva</name>
    <dbReference type="NCBI Taxonomy" id="3075589"/>
    <lineage>
        <taxon>Bacteria</taxon>
        <taxon>Pseudomonadati</taxon>
        <taxon>Bacteroidota</taxon>
        <taxon>Flavobacteriia</taxon>
        <taxon>Flavobacteriales</taxon>
        <taxon>Flavobacteriaceae</taxon>
        <taxon>Autumnicola</taxon>
    </lineage>
</organism>
<proteinExistence type="predicted"/>
<name>A0ABU3D4Y5_9FLAO</name>
<evidence type="ECO:0000313" key="4">
    <source>
        <dbReference type="Proteomes" id="UP001262582"/>
    </source>
</evidence>
<protein>
    <submittedName>
        <fullName evidence="3">S41 family peptidase</fullName>
    </submittedName>
</protein>
<comment type="caution">
    <text evidence="3">The sequence shown here is derived from an EMBL/GenBank/DDBJ whole genome shotgun (WGS) entry which is preliminary data.</text>
</comment>
<keyword evidence="1" id="KW-0732">Signal</keyword>
<dbReference type="SMART" id="SM00245">
    <property type="entry name" value="TSPc"/>
    <property type="match status" value="1"/>
</dbReference>
<accession>A0ABU3D4Y5</accession>
<dbReference type="Proteomes" id="UP001262582">
    <property type="component" value="Unassembled WGS sequence"/>
</dbReference>
<evidence type="ECO:0000313" key="3">
    <source>
        <dbReference type="EMBL" id="MDT0676598.1"/>
    </source>
</evidence>